<evidence type="ECO:0000313" key="1">
    <source>
        <dbReference type="EMBL" id="SPK74475.1"/>
    </source>
</evidence>
<organism evidence="1 2">
    <name type="scientific">Cupriavidus taiwanensis</name>
    <dbReference type="NCBI Taxonomy" id="164546"/>
    <lineage>
        <taxon>Bacteria</taxon>
        <taxon>Pseudomonadati</taxon>
        <taxon>Pseudomonadota</taxon>
        <taxon>Betaproteobacteria</taxon>
        <taxon>Burkholderiales</taxon>
        <taxon>Burkholderiaceae</taxon>
        <taxon>Cupriavidus</taxon>
    </lineage>
</organism>
<protein>
    <submittedName>
        <fullName evidence="1">Uncharacterized protein</fullName>
    </submittedName>
</protein>
<sequence>MASYAQLAQIRAETPKCSLRGGPPIDILHTTFLRPLG</sequence>
<dbReference type="Proteomes" id="UP000255505">
    <property type="component" value="Plasmid II"/>
</dbReference>
<proteinExistence type="predicted"/>
<name>A0A375IME8_9BURK</name>
<dbReference type="AlphaFoldDB" id="A0A375IME8"/>
<reference evidence="1 2" key="1">
    <citation type="submission" date="2018-01" db="EMBL/GenBank/DDBJ databases">
        <authorList>
            <person name="Gaut B.S."/>
            <person name="Morton B.R."/>
            <person name="Clegg M.T."/>
            <person name="Duvall M.R."/>
        </authorList>
    </citation>
    <scope>NUCLEOTIDE SEQUENCE [LARGE SCALE GENOMIC DNA]</scope>
    <source>
        <strain evidence="1">Cupriavidus taiwanensis LMG 19425</strain>
        <plasmid evidence="2">Plasmid ii</plasmid>
    </source>
</reference>
<evidence type="ECO:0000313" key="2">
    <source>
        <dbReference type="Proteomes" id="UP000255505"/>
    </source>
</evidence>
<dbReference type="EMBL" id="LT991977">
    <property type="protein sequence ID" value="SPK74475.1"/>
    <property type="molecule type" value="Genomic_DNA"/>
</dbReference>
<gene>
    <name evidence="1" type="ORF">CT19425_MP20185</name>
</gene>
<keyword evidence="1" id="KW-0614">Plasmid</keyword>
<accession>A0A375IME8</accession>
<geneLocation type="plasmid" evidence="1">
    <name>II</name>
</geneLocation>